<dbReference type="PROSITE" id="PS50111">
    <property type="entry name" value="CHEMOTAXIS_TRANSDUC_2"/>
    <property type="match status" value="1"/>
</dbReference>
<sequence>MSSPVRWFSRNSKTSAASESDNGKRMTRLLNESVVISDQLNAAVDEVDRSVSRLTGIADQSALQEQSLRAKSSHALNRIEGAFSAIQEVASAAGQINGVSADLNAKSKETKDIVLDVCRSLATTDQVMTELDRNNRTMDQHIRQLIEQTSHINEINQFIQEIVSQTSLLALNASIEAAHAGEYGRGFSVVAQQIKKLAEQSGEAVKRSTELVEQIGQGVKLVVDAVDQEKMSVERGVAEMAVNRDRMDVIFSRIHEVDELALATSNASKRQTEHMTETTLMLKDVVDAVDETLQSVDSTLEMAKEQRAQIANLNRISRNLQRSSADLTMAIDQVGPRRVSAGSKADAAAVREWLTAAAADGRLAVLEADGHAAKLTSLLQSKPEIEAIWSNRADGSFVFSLPEAGLLNANGREWWKRAMDGQSFQSGVYISAITKQHCLTISVPIRDSGGKVVGVIGADLSVPQE</sequence>
<keyword evidence="6" id="KW-0472">Membrane</keyword>
<dbReference type="SUPFAM" id="SSF103190">
    <property type="entry name" value="Sensory domain-like"/>
    <property type="match status" value="1"/>
</dbReference>
<dbReference type="Gene3D" id="3.30.450.20">
    <property type="entry name" value="PAS domain"/>
    <property type="match status" value="1"/>
</dbReference>
<dbReference type="Gene3D" id="1.10.287.950">
    <property type="entry name" value="Methyl-accepting chemotaxis protein"/>
    <property type="match status" value="1"/>
</dbReference>
<dbReference type="InterPro" id="IPR033479">
    <property type="entry name" value="dCache_1"/>
</dbReference>
<evidence type="ECO:0000259" key="10">
    <source>
        <dbReference type="PROSITE" id="PS50111"/>
    </source>
</evidence>
<dbReference type="GO" id="GO:0006935">
    <property type="term" value="P:chemotaxis"/>
    <property type="evidence" value="ECO:0007669"/>
    <property type="project" value="UniProtKB-KW"/>
</dbReference>
<evidence type="ECO:0000256" key="6">
    <source>
        <dbReference type="ARBA" id="ARBA00023136"/>
    </source>
</evidence>
<protein>
    <submittedName>
        <fullName evidence="11">Chemotaxis protein</fullName>
    </submittedName>
</protein>
<keyword evidence="4" id="KW-0812">Transmembrane</keyword>
<dbReference type="AlphaFoldDB" id="A0A927H8I6"/>
<keyword evidence="2" id="KW-1003">Cell membrane</keyword>
<keyword evidence="5" id="KW-1133">Transmembrane helix</keyword>
<evidence type="ECO:0000256" key="1">
    <source>
        <dbReference type="ARBA" id="ARBA00004651"/>
    </source>
</evidence>
<proteinExistence type="predicted"/>
<dbReference type="SMART" id="SM00283">
    <property type="entry name" value="MA"/>
    <property type="match status" value="1"/>
</dbReference>
<evidence type="ECO:0000256" key="9">
    <source>
        <dbReference type="SAM" id="MobiDB-lite"/>
    </source>
</evidence>
<feature type="domain" description="Methyl-accepting transducer" evidence="10">
    <location>
        <begin position="50"/>
        <end position="286"/>
    </location>
</feature>
<feature type="compositionally biased region" description="Polar residues" evidence="9">
    <location>
        <begin position="1"/>
        <end position="20"/>
    </location>
</feature>
<dbReference type="SUPFAM" id="SSF58104">
    <property type="entry name" value="Methyl-accepting chemotaxis protein (MCP) signaling domain"/>
    <property type="match status" value="1"/>
</dbReference>
<evidence type="ECO:0000256" key="4">
    <source>
        <dbReference type="ARBA" id="ARBA00022692"/>
    </source>
</evidence>
<keyword evidence="3" id="KW-0145">Chemotaxis</keyword>
<evidence type="ECO:0000313" key="11">
    <source>
        <dbReference type="EMBL" id="MBD2872120.1"/>
    </source>
</evidence>
<dbReference type="GO" id="GO:0007165">
    <property type="term" value="P:signal transduction"/>
    <property type="evidence" value="ECO:0007669"/>
    <property type="project" value="UniProtKB-KW"/>
</dbReference>
<evidence type="ECO:0000256" key="2">
    <source>
        <dbReference type="ARBA" id="ARBA00022475"/>
    </source>
</evidence>
<dbReference type="Pfam" id="PF02743">
    <property type="entry name" value="dCache_1"/>
    <property type="match status" value="1"/>
</dbReference>
<dbReference type="EMBL" id="JACXIY010000041">
    <property type="protein sequence ID" value="MBD2872120.1"/>
    <property type="molecule type" value="Genomic_DNA"/>
</dbReference>
<keyword evidence="7 8" id="KW-0807">Transducer</keyword>
<dbReference type="PANTHER" id="PTHR32089">
    <property type="entry name" value="METHYL-ACCEPTING CHEMOTAXIS PROTEIN MCPB"/>
    <property type="match status" value="1"/>
</dbReference>
<evidence type="ECO:0000256" key="7">
    <source>
        <dbReference type="ARBA" id="ARBA00023224"/>
    </source>
</evidence>
<dbReference type="Proteomes" id="UP000632125">
    <property type="component" value="Unassembled WGS sequence"/>
</dbReference>
<accession>A0A927H8I6</accession>
<comment type="caution">
    <text evidence="11">The sequence shown here is derived from an EMBL/GenBank/DDBJ whole genome shotgun (WGS) entry which is preliminary data.</text>
</comment>
<dbReference type="CDD" id="cd18773">
    <property type="entry name" value="PDC1_HK_sensor"/>
    <property type="match status" value="1"/>
</dbReference>
<comment type="subcellular location">
    <subcellularLocation>
        <location evidence="1">Cell membrane</location>
        <topology evidence="1">Multi-pass membrane protein</topology>
    </subcellularLocation>
</comment>
<dbReference type="GO" id="GO:0005886">
    <property type="term" value="C:plasma membrane"/>
    <property type="evidence" value="ECO:0007669"/>
    <property type="project" value="UniProtKB-SubCell"/>
</dbReference>
<feature type="region of interest" description="Disordered" evidence="9">
    <location>
        <begin position="1"/>
        <end position="24"/>
    </location>
</feature>
<evidence type="ECO:0000256" key="3">
    <source>
        <dbReference type="ARBA" id="ARBA00022500"/>
    </source>
</evidence>
<evidence type="ECO:0000313" key="12">
    <source>
        <dbReference type="Proteomes" id="UP000632125"/>
    </source>
</evidence>
<name>A0A927H8I6_9BACL</name>
<dbReference type="InterPro" id="IPR004089">
    <property type="entry name" value="MCPsignal_dom"/>
</dbReference>
<gene>
    <name evidence="11" type="ORF">IDH41_26415</name>
</gene>
<evidence type="ECO:0000256" key="5">
    <source>
        <dbReference type="ARBA" id="ARBA00022989"/>
    </source>
</evidence>
<dbReference type="RefSeq" id="WP_190866534.1">
    <property type="nucleotide sequence ID" value="NZ_JACXIY010000041.1"/>
</dbReference>
<evidence type="ECO:0000256" key="8">
    <source>
        <dbReference type="PROSITE-ProRule" id="PRU00284"/>
    </source>
</evidence>
<dbReference type="InterPro" id="IPR029151">
    <property type="entry name" value="Sensor-like_sf"/>
</dbReference>
<keyword evidence="12" id="KW-1185">Reference proteome</keyword>
<dbReference type="PANTHER" id="PTHR32089:SF112">
    <property type="entry name" value="LYSOZYME-LIKE PROTEIN-RELATED"/>
    <property type="match status" value="1"/>
</dbReference>
<reference evidence="11" key="1">
    <citation type="submission" date="2020-09" db="EMBL/GenBank/DDBJ databases">
        <title>A novel bacterium of genus Paenibacillus, isolated from South China Sea.</title>
        <authorList>
            <person name="Huang H."/>
            <person name="Mo K."/>
            <person name="Hu Y."/>
        </authorList>
    </citation>
    <scope>NUCLEOTIDE SEQUENCE</scope>
    <source>
        <strain evidence="11">IB182493</strain>
    </source>
</reference>
<organism evidence="11 12">
    <name type="scientific">Paenibacillus arenilitoris</name>
    <dbReference type="NCBI Taxonomy" id="2772299"/>
    <lineage>
        <taxon>Bacteria</taxon>
        <taxon>Bacillati</taxon>
        <taxon>Bacillota</taxon>
        <taxon>Bacilli</taxon>
        <taxon>Bacillales</taxon>
        <taxon>Paenibacillaceae</taxon>
        <taxon>Paenibacillus</taxon>
    </lineage>
</organism>
<dbReference type="Pfam" id="PF00015">
    <property type="entry name" value="MCPsignal"/>
    <property type="match status" value="1"/>
</dbReference>